<dbReference type="EMBL" id="CP076683">
    <property type="protein sequence ID" value="QWV17064.1"/>
    <property type="molecule type" value="Genomic_DNA"/>
</dbReference>
<keyword evidence="2 5" id="KW-0812">Transmembrane</keyword>
<keyword evidence="3 5" id="KW-1133">Transmembrane helix</keyword>
<dbReference type="EMBL" id="QNTV01000020">
    <property type="protein sequence ID" value="RBA53563.1"/>
    <property type="molecule type" value="Genomic_DNA"/>
</dbReference>
<feature type="transmembrane region" description="Helical" evidence="5">
    <location>
        <begin position="95"/>
        <end position="128"/>
    </location>
</feature>
<proteinExistence type="predicted"/>
<evidence type="ECO:0000256" key="4">
    <source>
        <dbReference type="ARBA" id="ARBA00023136"/>
    </source>
</evidence>
<evidence type="ECO:0000313" key="9">
    <source>
        <dbReference type="Proteomes" id="UP000252554"/>
    </source>
</evidence>
<evidence type="ECO:0000256" key="2">
    <source>
        <dbReference type="ARBA" id="ARBA00022692"/>
    </source>
</evidence>
<keyword evidence="4 5" id="KW-0472">Membrane</keyword>
<evidence type="ECO:0000313" key="8">
    <source>
        <dbReference type="EMBL" id="RBA53563.1"/>
    </source>
</evidence>
<keyword evidence="10" id="KW-1185">Reference proteome</keyword>
<dbReference type="RefSeq" id="WP_128121591.1">
    <property type="nucleotide sequence ID" value="NZ_CP076683.1"/>
</dbReference>
<sequence>MKGKVLDYKTESRSGIISGADGSRYAFNINNWKSATLPSAGSEVDFSVSGDDAEAIYLVKASGVGSSKKLTAALFAFFLGAFGAHKFYLGYKTQGLIMLLVFVFGWIILGIPSVIIGIIAFIEFILYVTKSDEEFENTYVLSKKAWF</sequence>
<reference evidence="8 9" key="1">
    <citation type="submission" date="2018-06" db="EMBL/GenBank/DDBJ databases">
        <title>Whole genome sequencing of four bacterial strains from South Shetland trench revealing bio-synthetic gene clusters.</title>
        <authorList>
            <person name="Abdel-Mageed W.M."/>
            <person name="Lehri B."/>
            <person name="Jarmusch S.A."/>
            <person name="Miranda K."/>
            <person name="Goodfellow M."/>
            <person name="Jaspars M."/>
            <person name="Karlyshev A.V."/>
        </authorList>
    </citation>
    <scope>NUCLEOTIDE SEQUENCE [LARGE SCALE GENOMIC DNA]</scope>
    <source>
        <strain evidence="8 9">SST2</strain>
    </source>
</reference>
<reference evidence="7 10" key="2">
    <citation type="submission" date="2021-06" db="EMBL/GenBank/DDBJ databases">
        <title>Microbial metabolic specificity influences pelagic lipid remineralization.</title>
        <authorList>
            <person name="Behrendt L."/>
            <person name="Hunter J.E."/>
            <person name="Alcolombri U."/>
            <person name="Smriga S."/>
            <person name="Mincer T."/>
            <person name="Lowenstein D.P."/>
            <person name="Peaudecerf F.J."/>
            <person name="Fernandez V.I."/>
            <person name="Fredricks H."/>
            <person name="Almblad H."/>
            <person name="Harrison J.J."/>
            <person name="Stocker R."/>
            <person name="Van Mooy B.A.S."/>
        </authorList>
    </citation>
    <scope>NUCLEOTIDE SEQUENCE [LARGE SCALE GENOMIC DNA]</scope>
    <source>
        <strain evidence="7 10">A252</strain>
    </source>
</reference>
<dbReference type="AlphaFoldDB" id="A0A365PQ91"/>
<dbReference type="Proteomes" id="UP000683436">
    <property type="component" value="Chromosome"/>
</dbReference>
<dbReference type="Proteomes" id="UP000252554">
    <property type="component" value="Unassembled WGS sequence"/>
</dbReference>
<gene>
    <name evidence="8" type="ORF">DQ403_19540</name>
    <name evidence="7" type="ORF">KQ248_21910</name>
</gene>
<evidence type="ECO:0000313" key="7">
    <source>
        <dbReference type="EMBL" id="QWV17064.1"/>
    </source>
</evidence>
<accession>A0A365PQ91</accession>
<organism evidence="8 9">
    <name type="scientific">Stutzerimonas zhaodongensis</name>
    <dbReference type="NCBI Taxonomy" id="1176257"/>
    <lineage>
        <taxon>Bacteria</taxon>
        <taxon>Pseudomonadati</taxon>
        <taxon>Pseudomonadota</taxon>
        <taxon>Gammaproteobacteria</taxon>
        <taxon>Pseudomonadales</taxon>
        <taxon>Pseudomonadaceae</taxon>
        <taxon>Stutzerimonas</taxon>
    </lineage>
</organism>
<feature type="domain" description="TM2" evidence="6">
    <location>
        <begin position="67"/>
        <end position="111"/>
    </location>
</feature>
<feature type="transmembrane region" description="Helical" evidence="5">
    <location>
        <begin position="70"/>
        <end position="89"/>
    </location>
</feature>
<comment type="subcellular location">
    <subcellularLocation>
        <location evidence="1">Membrane</location>
        <topology evidence="1">Multi-pass membrane protein</topology>
    </subcellularLocation>
</comment>
<evidence type="ECO:0000256" key="1">
    <source>
        <dbReference type="ARBA" id="ARBA00004141"/>
    </source>
</evidence>
<evidence type="ECO:0000256" key="3">
    <source>
        <dbReference type="ARBA" id="ARBA00022989"/>
    </source>
</evidence>
<dbReference type="GO" id="GO:0016020">
    <property type="term" value="C:membrane"/>
    <property type="evidence" value="ECO:0007669"/>
    <property type="project" value="UniProtKB-SubCell"/>
</dbReference>
<evidence type="ECO:0000259" key="6">
    <source>
        <dbReference type="Pfam" id="PF05154"/>
    </source>
</evidence>
<protein>
    <submittedName>
        <fullName evidence="7">TM2 domain-containing protein</fullName>
    </submittedName>
</protein>
<dbReference type="InterPro" id="IPR007829">
    <property type="entry name" value="TM2"/>
</dbReference>
<evidence type="ECO:0000313" key="10">
    <source>
        <dbReference type="Proteomes" id="UP000683436"/>
    </source>
</evidence>
<evidence type="ECO:0000256" key="5">
    <source>
        <dbReference type="SAM" id="Phobius"/>
    </source>
</evidence>
<name>A0A365PQ91_9GAMM</name>
<dbReference type="Pfam" id="PF05154">
    <property type="entry name" value="TM2"/>
    <property type="match status" value="1"/>
</dbReference>